<dbReference type="OrthoDB" id="7427897at2759"/>
<name>A0A8S4SEB6_9NEOP</name>
<accession>A0A8S4SEB6</accession>
<dbReference type="AlphaFoldDB" id="A0A8S4SEB6"/>
<comment type="caution">
    <text evidence="1">The sequence shown here is derived from an EMBL/GenBank/DDBJ whole genome shotgun (WGS) entry which is preliminary data.</text>
</comment>
<proteinExistence type="predicted"/>
<evidence type="ECO:0000313" key="1">
    <source>
        <dbReference type="EMBL" id="CAH2267001.1"/>
    </source>
</evidence>
<reference evidence="1" key="1">
    <citation type="submission" date="2022-03" db="EMBL/GenBank/DDBJ databases">
        <authorList>
            <person name="Lindestad O."/>
        </authorList>
    </citation>
    <scope>NUCLEOTIDE SEQUENCE</scope>
</reference>
<dbReference type="Proteomes" id="UP000838756">
    <property type="component" value="Unassembled WGS sequence"/>
</dbReference>
<gene>
    <name evidence="1" type="primary">jg6700</name>
    <name evidence="1" type="ORF">PAEG_LOCUS25596</name>
</gene>
<organism evidence="1 2">
    <name type="scientific">Pararge aegeria aegeria</name>
    <dbReference type="NCBI Taxonomy" id="348720"/>
    <lineage>
        <taxon>Eukaryota</taxon>
        <taxon>Metazoa</taxon>
        <taxon>Ecdysozoa</taxon>
        <taxon>Arthropoda</taxon>
        <taxon>Hexapoda</taxon>
        <taxon>Insecta</taxon>
        <taxon>Pterygota</taxon>
        <taxon>Neoptera</taxon>
        <taxon>Endopterygota</taxon>
        <taxon>Lepidoptera</taxon>
        <taxon>Glossata</taxon>
        <taxon>Ditrysia</taxon>
        <taxon>Papilionoidea</taxon>
        <taxon>Nymphalidae</taxon>
        <taxon>Satyrinae</taxon>
        <taxon>Satyrini</taxon>
        <taxon>Parargina</taxon>
        <taxon>Pararge</taxon>
    </lineage>
</organism>
<protein>
    <submittedName>
        <fullName evidence="1">Jg6700 protein</fullName>
    </submittedName>
</protein>
<dbReference type="EMBL" id="CAKXAJ010026337">
    <property type="protein sequence ID" value="CAH2267001.1"/>
    <property type="molecule type" value="Genomic_DNA"/>
</dbReference>
<keyword evidence="2" id="KW-1185">Reference proteome</keyword>
<evidence type="ECO:0000313" key="2">
    <source>
        <dbReference type="Proteomes" id="UP000838756"/>
    </source>
</evidence>
<sequence length="318" mass="34683">MPPKHLSLEFEKFTPFGTYEFKHTIKKRQIARSELPPAANEVIALADDPLKIPITPLLDKIEVKEGEKLPAEVLITSVVEPFEPGKPISFLLPVDSEVVIKPAVKDVATPIPFNVDAPVDLEPRIQPEVVAPLPNAIVNITPKPIGIPPPQEIKLLESDVDLNTPIESTIPPIPPVMPIPEGKPIPLEESPVISPVINSIPIAPFVYTNIKGIPFYIPAGNIIPFITPGAVPIPEAIVPPSPPPVIKEIPVVKEEIPVVVKEEVPPVVKEEPPPNFFVKSSRFVLYFGSMMLQMLSRFVNGQANLSQIPLPPPFPGLQ</sequence>